<dbReference type="InterPro" id="IPR052600">
    <property type="entry name" value="Nuc_rcpt_coact/corep"/>
</dbReference>
<dbReference type="KEGG" id="ffu:CLAFUR5_12534"/>
<feature type="region of interest" description="Disordered" evidence="2">
    <location>
        <begin position="299"/>
        <end position="372"/>
    </location>
</feature>
<dbReference type="RefSeq" id="XP_047767952.1">
    <property type="nucleotide sequence ID" value="XM_047911682.1"/>
</dbReference>
<dbReference type="GeneID" id="71992412"/>
<feature type="domain" description="RRM" evidence="3">
    <location>
        <begin position="422"/>
        <end position="493"/>
    </location>
</feature>
<feature type="compositionally biased region" description="Polar residues" evidence="2">
    <location>
        <begin position="323"/>
        <end position="370"/>
    </location>
</feature>
<gene>
    <name evidence="4" type="ORF">CLAFUR5_12534</name>
</gene>
<feature type="compositionally biased region" description="Polar residues" evidence="2">
    <location>
        <begin position="237"/>
        <end position="249"/>
    </location>
</feature>
<feature type="compositionally biased region" description="Low complexity" evidence="2">
    <location>
        <begin position="306"/>
        <end position="322"/>
    </location>
</feature>
<dbReference type="EMBL" id="CP090173">
    <property type="protein sequence ID" value="UJO23586.1"/>
    <property type="molecule type" value="Genomic_DNA"/>
</dbReference>
<proteinExistence type="predicted"/>
<evidence type="ECO:0000256" key="2">
    <source>
        <dbReference type="SAM" id="MobiDB-lite"/>
    </source>
</evidence>
<dbReference type="SMART" id="SM00360">
    <property type="entry name" value="RRM"/>
    <property type="match status" value="1"/>
</dbReference>
<feature type="compositionally biased region" description="Basic and acidic residues" evidence="2">
    <location>
        <begin position="1"/>
        <end position="18"/>
    </location>
</feature>
<protein>
    <recommendedName>
        <fullName evidence="3">RRM domain-containing protein</fullName>
    </recommendedName>
</protein>
<feature type="compositionally biased region" description="Low complexity" evidence="2">
    <location>
        <begin position="250"/>
        <end position="263"/>
    </location>
</feature>
<dbReference type="Gene3D" id="3.30.70.330">
    <property type="match status" value="1"/>
</dbReference>
<dbReference type="PANTHER" id="PTHR23295:SF6">
    <property type="entry name" value="NEOSIN, ISOFORM A"/>
    <property type="match status" value="1"/>
</dbReference>
<keyword evidence="5" id="KW-1185">Reference proteome</keyword>
<feature type="compositionally biased region" description="Basic and acidic residues" evidence="2">
    <location>
        <begin position="575"/>
        <end position="600"/>
    </location>
</feature>
<dbReference type="Pfam" id="PF00076">
    <property type="entry name" value="RRM_1"/>
    <property type="match status" value="1"/>
</dbReference>
<dbReference type="SUPFAM" id="SSF54928">
    <property type="entry name" value="RNA-binding domain, RBD"/>
    <property type="match status" value="1"/>
</dbReference>
<feature type="compositionally biased region" description="Pro residues" evidence="2">
    <location>
        <begin position="826"/>
        <end position="837"/>
    </location>
</feature>
<reference evidence="4" key="2">
    <citation type="journal article" date="2022" name="Microb. Genom.">
        <title>A chromosome-scale genome assembly of the tomato pathogen Cladosporium fulvum reveals a compartmentalized genome architecture and the presence of a dispensable chromosome.</title>
        <authorList>
            <person name="Zaccaron A.Z."/>
            <person name="Chen L.H."/>
            <person name="Samaras A."/>
            <person name="Stergiopoulos I."/>
        </authorList>
    </citation>
    <scope>NUCLEOTIDE SEQUENCE</scope>
    <source>
        <strain evidence="4">Race5_Kim</strain>
    </source>
</reference>
<name>A0A9Q8PJB0_PASFU</name>
<dbReference type="OrthoDB" id="10044938at2759"/>
<evidence type="ECO:0000313" key="5">
    <source>
        <dbReference type="Proteomes" id="UP000756132"/>
    </source>
</evidence>
<feature type="region of interest" description="Disordered" evidence="2">
    <location>
        <begin position="1"/>
        <end position="200"/>
    </location>
</feature>
<feature type="compositionally biased region" description="Pro residues" evidence="2">
    <location>
        <begin position="264"/>
        <end position="274"/>
    </location>
</feature>
<evidence type="ECO:0000256" key="1">
    <source>
        <dbReference type="PROSITE-ProRule" id="PRU00176"/>
    </source>
</evidence>
<sequence>MPMNESARRSEPPDEPYLRSEALLSPTSPKPLQFPHPTNIPVLENMMDVGFNQTEAHMNDPAMRDTTLRADAWRDPNEQQNEATDHASPFSTGGDAIDAAKQIDGVQPSGPLDASTASHSDQSPTNDDDKQFSSLLNGISNDADSHLQAEAAPDATSVEAPQASPHQTVSAVASAPTADDVPVQSDAVNPEPRPTPIPGTVDVQALLDTLSQNPSAPSNAANVAPSAEGLAAILSSSHAQAQPPVTGTEASSSLSAPGLGAPPSGLPARPPPQDAPLMNPNYVHSQHIRDYHPHAANPAVQSHAHNNSSDNADQSNAAFAQSTPGATIQQPAVNAQNYPNGQPPSNGIVTPSTQTFPPAQQQYTTSGTSVESRREFKVNAGQTLTSDDQPWTQDIQRKYDHFMEEERRYVNEARWDQFPNGSRLFVGNLSSEKVTKRDIFHVFHTYGDLAQISIKQAYGFVQFLRTEDCQRALHEEQGRQIRDKRIHLEVSKPQKNGNKQQQNNGRRSRSPDHNNRGRNDRNRNGRDHGRDNGRDRGGYRANYGRSPSPPPRGYRDRYEDRYRDRRSRSRSPGYGRDRYRGSSPRRTPEDDLPLPRREPRDVPDVQIIALDQLERDFLSWVEKAFTSKGVRVDVLILSPRLSEEAVVRRQIMEGVLAVSKLRRQNQNSAKIGLTIFKRKAGSRDVQFEEYDNLDPGICTELVLREKQLQGTVPSYGNYPPQYGAPTPQPPMPQYGYQQQPPPFPPPAGYPPGYGQPPTPYGMPPGPPQHNAPNFQGDPNNLQSLLSTLNQPPSHASQHGRTPSYGAPPAGYPPMPPQQYGGQPQQPGYPPQQAPPQAPAAAGAPPGQPPPNMQDILARLGTYNR</sequence>
<feature type="compositionally biased region" description="Pro residues" evidence="2">
    <location>
        <begin position="739"/>
        <end position="769"/>
    </location>
</feature>
<evidence type="ECO:0000259" key="3">
    <source>
        <dbReference type="PROSITE" id="PS50102"/>
    </source>
</evidence>
<dbReference type="InterPro" id="IPR000504">
    <property type="entry name" value="RRM_dom"/>
</dbReference>
<feature type="compositionally biased region" description="Basic and acidic residues" evidence="2">
    <location>
        <begin position="553"/>
        <end position="563"/>
    </location>
</feature>
<keyword evidence="1" id="KW-0694">RNA-binding</keyword>
<dbReference type="InterPro" id="IPR012677">
    <property type="entry name" value="Nucleotide-bd_a/b_plait_sf"/>
</dbReference>
<dbReference type="GO" id="GO:0003723">
    <property type="term" value="F:RNA binding"/>
    <property type="evidence" value="ECO:0007669"/>
    <property type="project" value="UniProtKB-UniRule"/>
</dbReference>
<feature type="compositionally biased region" description="Basic and acidic residues" evidence="2">
    <location>
        <begin position="476"/>
        <end position="492"/>
    </location>
</feature>
<organism evidence="4 5">
    <name type="scientific">Passalora fulva</name>
    <name type="common">Tomato leaf mold</name>
    <name type="synonym">Cladosporium fulvum</name>
    <dbReference type="NCBI Taxonomy" id="5499"/>
    <lineage>
        <taxon>Eukaryota</taxon>
        <taxon>Fungi</taxon>
        <taxon>Dikarya</taxon>
        <taxon>Ascomycota</taxon>
        <taxon>Pezizomycotina</taxon>
        <taxon>Dothideomycetes</taxon>
        <taxon>Dothideomycetidae</taxon>
        <taxon>Mycosphaerellales</taxon>
        <taxon>Mycosphaerellaceae</taxon>
        <taxon>Fulvia</taxon>
    </lineage>
</organism>
<dbReference type="AlphaFoldDB" id="A0A9Q8PJB0"/>
<feature type="compositionally biased region" description="Polar residues" evidence="2">
    <location>
        <begin position="115"/>
        <end position="125"/>
    </location>
</feature>
<feature type="compositionally biased region" description="Low complexity" evidence="2">
    <location>
        <begin position="778"/>
        <end position="793"/>
    </location>
</feature>
<dbReference type="InterPro" id="IPR035979">
    <property type="entry name" value="RBD_domain_sf"/>
</dbReference>
<feature type="region of interest" description="Disordered" evidence="2">
    <location>
        <begin position="237"/>
        <end position="280"/>
    </location>
</feature>
<dbReference type="PANTHER" id="PTHR23295">
    <property type="entry name" value="NUCLEAR RECEPTOR COACTIVATOR 5-RELATED"/>
    <property type="match status" value="1"/>
</dbReference>
<accession>A0A9Q8PJB0</accession>
<evidence type="ECO:0000313" key="4">
    <source>
        <dbReference type="EMBL" id="UJO23586.1"/>
    </source>
</evidence>
<feature type="compositionally biased region" description="Basic and acidic residues" evidence="2">
    <location>
        <begin position="62"/>
        <end position="77"/>
    </location>
</feature>
<feature type="region of interest" description="Disordered" evidence="2">
    <location>
        <begin position="712"/>
        <end position="864"/>
    </location>
</feature>
<feature type="compositionally biased region" description="Basic and acidic residues" evidence="2">
    <location>
        <begin position="509"/>
        <end position="538"/>
    </location>
</feature>
<feature type="region of interest" description="Disordered" evidence="2">
    <location>
        <begin position="476"/>
        <end position="600"/>
    </location>
</feature>
<reference evidence="4" key="1">
    <citation type="submission" date="2021-12" db="EMBL/GenBank/DDBJ databases">
        <authorList>
            <person name="Zaccaron A."/>
            <person name="Stergiopoulos I."/>
        </authorList>
    </citation>
    <scope>NUCLEOTIDE SEQUENCE</scope>
    <source>
        <strain evidence="4">Race5_Kim</strain>
    </source>
</reference>
<feature type="compositionally biased region" description="Polar residues" evidence="2">
    <location>
        <begin position="132"/>
        <end position="142"/>
    </location>
</feature>
<dbReference type="PROSITE" id="PS50102">
    <property type="entry name" value="RRM"/>
    <property type="match status" value="1"/>
</dbReference>
<dbReference type="Proteomes" id="UP000756132">
    <property type="component" value="Chromosome 11"/>
</dbReference>
<feature type="compositionally biased region" description="Low complexity" evidence="2">
    <location>
        <begin position="493"/>
        <end position="505"/>
    </location>
</feature>